<accession>W6S0P4</accession>
<dbReference type="PATRIC" id="fig|1216932.3.peg.3339"/>
<dbReference type="Proteomes" id="UP000019426">
    <property type="component" value="Chromosome M2/40_rep2"/>
</dbReference>
<reference evidence="4 5" key="1">
    <citation type="submission" date="2013-11" db="EMBL/GenBank/DDBJ databases">
        <title>Complete genome sequence of Clostridum sp. M2/40.</title>
        <authorList>
            <person name="Wibberg D."/>
            <person name="Puehler A."/>
            <person name="Schlueter A."/>
        </authorList>
    </citation>
    <scope>NUCLEOTIDE SEQUENCE [LARGE SCALE GENOMIC DNA]</scope>
    <source>
        <strain evidence="5">M2/40</strain>
    </source>
</reference>
<dbReference type="Pfam" id="PF00128">
    <property type="entry name" value="Alpha-amylase"/>
    <property type="match status" value="1"/>
</dbReference>
<evidence type="ECO:0000259" key="3">
    <source>
        <dbReference type="SMART" id="SM00642"/>
    </source>
</evidence>
<keyword evidence="5" id="KW-1185">Reference proteome</keyword>
<organism evidence="4 5">
    <name type="scientific">Clostridium bornimense</name>
    <dbReference type="NCBI Taxonomy" id="1216932"/>
    <lineage>
        <taxon>Bacteria</taxon>
        <taxon>Bacillati</taxon>
        <taxon>Bacillota</taxon>
        <taxon>Clostridia</taxon>
        <taxon>Eubacteriales</taxon>
        <taxon>Clostridiaceae</taxon>
        <taxon>Clostridium</taxon>
    </lineage>
</organism>
<dbReference type="PANTHER" id="PTHR10357">
    <property type="entry name" value="ALPHA-AMYLASE FAMILY MEMBER"/>
    <property type="match status" value="1"/>
</dbReference>
<dbReference type="KEGG" id="clt:CM240_3364"/>
<dbReference type="SUPFAM" id="SSF51011">
    <property type="entry name" value="Glycosyl hydrolase domain"/>
    <property type="match status" value="1"/>
</dbReference>
<dbReference type="InterPro" id="IPR013780">
    <property type="entry name" value="Glyco_hydro_b"/>
</dbReference>
<dbReference type="Gene3D" id="2.60.40.1180">
    <property type="entry name" value="Golgi alpha-mannosidase II"/>
    <property type="match status" value="1"/>
</dbReference>
<dbReference type="Gene3D" id="3.90.400.10">
    <property type="entry name" value="Oligo-1,6-glucosidase, Domain 2"/>
    <property type="match status" value="1"/>
</dbReference>
<dbReference type="InterPro" id="IPR006047">
    <property type="entry name" value="GH13_cat_dom"/>
</dbReference>
<dbReference type="AlphaFoldDB" id="W6S0P4"/>
<sequence length="523" mass="61031">MLNSFKEAVFYHLYPLGFCGAMEKNNISDPVINRLDKINDNWINHIYNMGFTAIYFGPLFQSTYHGYDTIDYFNIDRRLGDNNTFKNLVQKLHDKGIKVVVDGVFNHVGRDFWAFKDVKEKKHDSSFISWFNIDFNGNSNYNDGFYYEGWEGNYDLVKLNLNNPDVKNHIFSAIEYWINELNIDGIRLDVAYCIDINFLKDLRVHCKSLKEDLWLMGEMIHGDYNYIANKDTLDSATNYECFKGIYSSHNDKNYFEIAYSLKRQFGDGGIYKDLDLYNFLDNHDVNRIYTNLKDKRQIKNVYMLLMTMPGIPSVYYGSEWGIPGDRSKTDLELRPELSLEEQRKKIDAVDLENTIREYIHIRRNCKALTYGYYKELLVQNEQFIYSRIYNTDFAITALNLSDHDYEIEFNTPIKTEKLFDLTNKNEELLVSSNKMKLVLSPFSGKILATAPINSSTLIEPNVKEKVDEIPKPRSINELQNDFEKGRSAAKREIAIKLFSMGILKTVISEALELSPEELENLLN</sequence>
<dbReference type="OrthoDB" id="9805159at2"/>
<dbReference type="SMART" id="SM00642">
    <property type="entry name" value="Aamy"/>
    <property type="match status" value="1"/>
</dbReference>
<dbReference type="SUPFAM" id="SSF51445">
    <property type="entry name" value="(Trans)glycosidases"/>
    <property type="match status" value="1"/>
</dbReference>
<proteinExistence type="predicted"/>
<dbReference type="STRING" id="1216932.CM240_3364"/>
<feature type="domain" description="Glycosyl hydrolase family 13 catalytic" evidence="3">
    <location>
        <begin position="12"/>
        <end position="350"/>
    </location>
</feature>
<protein>
    <submittedName>
        <fullName evidence="4">Cyclomaltodextrinase</fullName>
        <ecNumber evidence="4">3.2.1.54</ecNumber>
    </submittedName>
</protein>
<evidence type="ECO:0000313" key="5">
    <source>
        <dbReference type="Proteomes" id="UP000019426"/>
    </source>
</evidence>
<dbReference type="InterPro" id="IPR017853">
    <property type="entry name" value="GH"/>
</dbReference>
<dbReference type="Gene3D" id="3.20.20.80">
    <property type="entry name" value="Glycosidases"/>
    <property type="match status" value="1"/>
</dbReference>
<dbReference type="EC" id="3.2.1.54" evidence="4"/>
<gene>
    <name evidence="4" type="ORF">CM240_3364</name>
</gene>
<dbReference type="eggNOG" id="COG0366">
    <property type="taxonomic scope" value="Bacteria"/>
</dbReference>
<evidence type="ECO:0000256" key="2">
    <source>
        <dbReference type="ARBA" id="ARBA00023295"/>
    </source>
</evidence>
<dbReference type="InterPro" id="IPR045857">
    <property type="entry name" value="O16G_dom_2"/>
</dbReference>
<keyword evidence="1 4" id="KW-0378">Hydrolase</keyword>
<dbReference type="HOGENOM" id="CLU_006462_6_5_9"/>
<dbReference type="RefSeq" id="WP_084485606.1">
    <property type="nucleotide sequence ID" value="NZ_HG917869.1"/>
</dbReference>
<evidence type="ECO:0000256" key="1">
    <source>
        <dbReference type="ARBA" id="ARBA00022801"/>
    </source>
</evidence>
<dbReference type="GO" id="GO:0005975">
    <property type="term" value="P:carbohydrate metabolic process"/>
    <property type="evidence" value="ECO:0007669"/>
    <property type="project" value="InterPro"/>
</dbReference>
<evidence type="ECO:0000313" key="4">
    <source>
        <dbReference type="EMBL" id="CDM70481.1"/>
    </source>
</evidence>
<dbReference type="GO" id="GO:0047798">
    <property type="term" value="F:cyclomaltodextrinase activity"/>
    <property type="evidence" value="ECO:0007669"/>
    <property type="project" value="UniProtKB-EC"/>
</dbReference>
<dbReference type="CDD" id="cd11353">
    <property type="entry name" value="AmyAc_euk_bac_CMD_like"/>
    <property type="match status" value="1"/>
</dbReference>
<dbReference type="EMBL" id="HG917869">
    <property type="protein sequence ID" value="CDM70481.1"/>
    <property type="molecule type" value="Genomic_DNA"/>
</dbReference>
<keyword evidence="2 4" id="KW-0326">Glycosidase</keyword>
<dbReference type="PANTHER" id="PTHR10357:SF210">
    <property type="entry name" value="MALTODEXTRIN GLUCOSIDASE"/>
    <property type="match status" value="1"/>
</dbReference>
<name>W6S0P4_9CLOT</name>